<organism evidence="1 2">
    <name type="scientific">Dreissena polymorpha</name>
    <name type="common">Zebra mussel</name>
    <name type="synonym">Mytilus polymorpha</name>
    <dbReference type="NCBI Taxonomy" id="45954"/>
    <lineage>
        <taxon>Eukaryota</taxon>
        <taxon>Metazoa</taxon>
        <taxon>Spiralia</taxon>
        <taxon>Lophotrochozoa</taxon>
        <taxon>Mollusca</taxon>
        <taxon>Bivalvia</taxon>
        <taxon>Autobranchia</taxon>
        <taxon>Heteroconchia</taxon>
        <taxon>Euheterodonta</taxon>
        <taxon>Imparidentia</taxon>
        <taxon>Neoheterodontei</taxon>
        <taxon>Myida</taxon>
        <taxon>Dreissenoidea</taxon>
        <taxon>Dreissenidae</taxon>
        <taxon>Dreissena</taxon>
    </lineage>
</organism>
<name>A0A9D4L643_DREPO</name>
<comment type="caution">
    <text evidence="1">The sequence shown here is derived from an EMBL/GenBank/DDBJ whole genome shotgun (WGS) entry which is preliminary data.</text>
</comment>
<sequence>MEISTNKHNLRLTSPIYKFWHNIVRQRLEETGAYFLAFKQLGVIADLAELHDEVHERVCGRLGGGRGVGHGCVKKVLDGDLVLDALVEKALTRGQGAVYQHLNLEGKK</sequence>
<evidence type="ECO:0000313" key="1">
    <source>
        <dbReference type="EMBL" id="KAH3851943.1"/>
    </source>
</evidence>
<dbReference type="EMBL" id="JAIWYP010000003">
    <property type="protein sequence ID" value="KAH3851943.1"/>
    <property type="molecule type" value="Genomic_DNA"/>
</dbReference>
<accession>A0A9D4L643</accession>
<protein>
    <submittedName>
        <fullName evidence="1">Uncharacterized protein</fullName>
    </submittedName>
</protein>
<keyword evidence="2" id="KW-1185">Reference proteome</keyword>
<reference evidence="1" key="2">
    <citation type="submission" date="2020-11" db="EMBL/GenBank/DDBJ databases">
        <authorList>
            <person name="McCartney M.A."/>
            <person name="Auch B."/>
            <person name="Kono T."/>
            <person name="Mallez S."/>
            <person name="Becker A."/>
            <person name="Gohl D.M."/>
            <person name="Silverstein K.A.T."/>
            <person name="Koren S."/>
            <person name="Bechman K.B."/>
            <person name="Herman A."/>
            <person name="Abrahante J.E."/>
            <person name="Garbe J."/>
        </authorList>
    </citation>
    <scope>NUCLEOTIDE SEQUENCE</scope>
    <source>
        <strain evidence="1">Duluth1</strain>
        <tissue evidence="1">Whole animal</tissue>
    </source>
</reference>
<reference evidence="1" key="1">
    <citation type="journal article" date="2019" name="bioRxiv">
        <title>The Genome of the Zebra Mussel, Dreissena polymorpha: A Resource for Invasive Species Research.</title>
        <authorList>
            <person name="McCartney M.A."/>
            <person name="Auch B."/>
            <person name="Kono T."/>
            <person name="Mallez S."/>
            <person name="Zhang Y."/>
            <person name="Obille A."/>
            <person name="Becker A."/>
            <person name="Abrahante J.E."/>
            <person name="Garbe J."/>
            <person name="Badalamenti J.P."/>
            <person name="Herman A."/>
            <person name="Mangelson H."/>
            <person name="Liachko I."/>
            <person name="Sullivan S."/>
            <person name="Sone E.D."/>
            <person name="Koren S."/>
            <person name="Silverstein K.A.T."/>
            <person name="Beckman K.B."/>
            <person name="Gohl D.M."/>
        </authorList>
    </citation>
    <scope>NUCLEOTIDE SEQUENCE</scope>
    <source>
        <strain evidence="1">Duluth1</strain>
        <tissue evidence="1">Whole animal</tissue>
    </source>
</reference>
<dbReference type="Proteomes" id="UP000828390">
    <property type="component" value="Unassembled WGS sequence"/>
</dbReference>
<dbReference type="AlphaFoldDB" id="A0A9D4L643"/>
<evidence type="ECO:0000313" key="2">
    <source>
        <dbReference type="Proteomes" id="UP000828390"/>
    </source>
</evidence>
<proteinExistence type="predicted"/>
<gene>
    <name evidence="1" type="ORF">DPMN_094430</name>
</gene>